<keyword evidence="2" id="KW-1185">Reference proteome</keyword>
<evidence type="ECO:0000313" key="2">
    <source>
        <dbReference type="Proteomes" id="UP001165297"/>
    </source>
</evidence>
<dbReference type="RefSeq" id="WP_226187407.1">
    <property type="nucleotide sequence ID" value="NZ_JAJADQ010000008.1"/>
</dbReference>
<dbReference type="Gene3D" id="1.25.40.10">
    <property type="entry name" value="Tetratricopeptide repeat domain"/>
    <property type="match status" value="2"/>
</dbReference>
<dbReference type="Proteomes" id="UP001165297">
    <property type="component" value="Unassembled WGS sequence"/>
</dbReference>
<evidence type="ECO:0008006" key="3">
    <source>
        <dbReference type="Google" id="ProtNLM"/>
    </source>
</evidence>
<dbReference type="SUPFAM" id="SSF48452">
    <property type="entry name" value="TPR-like"/>
    <property type="match status" value="1"/>
</dbReference>
<evidence type="ECO:0000313" key="1">
    <source>
        <dbReference type="EMBL" id="MCB2379031.1"/>
    </source>
</evidence>
<dbReference type="InterPro" id="IPR011990">
    <property type="entry name" value="TPR-like_helical_dom_sf"/>
</dbReference>
<dbReference type="EMBL" id="JAJADQ010000008">
    <property type="protein sequence ID" value="MCB2379031.1"/>
    <property type="molecule type" value="Genomic_DNA"/>
</dbReference>
<accession>A0ABS8AF49</accession>
<reference evidence="1" key="1">
    <citation type="submission" date="2021-10" db="EMBL/GenBank/DDBJ databases">
        <authorList>
            <person name="Dean J.D."/>
            <person name="Kim M.K."/>
            <person name="Newey C.N."/>
            <person name="Stoker T.S."/>
            <person name="Thompson D.W."/>
            <person name="Grose J.H."/>
        </authorList>
    </citation>
    <scope>NUCLEOTIDE SEQUENCE</scope>
    <source>
        <strain evidence="1">BT635</strain>
    </source>
</reference>
<proteinExistence type="predicted"/>
<dbReference type="PANTHER" id="PTHR45588:SF1">
    <property type="entry name" value="WW DOMAIN-CONTAINING PROTEIN"/>
    <property type="match status" value="1"/>
</dbReference>
<organism evidence="1 2">
    <name type="scientific">Hymenobacter nitidus</name>
    <dbReference type="NCBI Taxonomy" id="2880929"/>
    <lineage>
        <taxon>Bacteria</taxon>
        <taxon>Pseudomonadati</taxon>
        <taxon>Bacteroidota</taxon>
        <taxon>Cytophagia</taxon>
        <taxon>Cytophagales</taxon>
        <taxon>Hymenobacteraceae</taxon>
        <taxon>Hymenobacter</taxon>
    </lineage>
</organism>
<comment type="caution">
    <text evidence="1">The sequence shown here is derived from an EMBL/GenBank/DDBJ whole genome shotgun (WGS) entry which is preliminary data.</text>
</comment>
<gene>
    <name evidence="1" type="ORF">LGH70_15625</name>
</gene>
<protein>
    <recommendedName>
        <fullName evidence="3">Tetratricopeptide repeat protein</fullName>
    </recommendedName>
</protein>
<name>A0ABS8AF49_9BACT</name>
<sequence length="592" mass="65483">MKILLVLCRPVLSLLLLGLGWGCTEKKAVPSRKALNELSLKAGRRLSCGPAEPKLGSVQFPVSCGATTQADFNLGLKLLHSFEYDEAEKVFAAILYRQPDCRMAYWGVAMSNFHPLWTPPAEPELRKGAAALKLAQTLPASSPREADYVAALTAFYQDWATVAHPTRCLRFEQAMQKLAAKYPTDTEATVLYALALTAAASPTDTTYARQKKAGTILSALYAGNPAHPGVVHYLIHAYDTPTLASLAVPAARQYASLAPSSAHALHMPSHIFTRLGMWQECIASNLASVSSAQCYAEQAGIEGHWDEELHGLDYLTYAYLQIGDNARARQQWEYLKTIRTVSPVNFKVAYAFAAIPARYVLENKQWPDAARLQSHAADFPWPQYPWQAAMLHFTRLLGAARTADQPGAEAELRELTRLHDELVRQKDDYKARQVAVQLTTGQAWIKLMQGKNQEALTLMTQAAEQEDATEKHPVTPSELLPARELLGDMLLALRQPANALVAYEASLRKHPNRFNGVYGAGRAAEESGNQAKARRYYRHLLSFTQPTGSARPELQAARDFLTKQVALQAVGAPRLPWPEAEKNRPSYDRNTP</sequence>
<dbReference type="PANTHER" id="PTHR45588">
    <property type="entry name" value="TPR DOMAIN-CONTAINING PROTEIN"/>
    <property type="match status" value="1"/>
</dbReference>